<protein>
    <submittedName>
        <fullName evidence="1">Uncharacterized protein</fullName>
    </submittedName>
</protein>
<sequence>MAINLNDIANKTMRLMQGSGHRMRMFDAGSGKSVATPDEARFFYVKDPNMMVHIDDNTNELKFHIGEDVDIDNPEINNMMNQLKSLARTNMLDFDIRSFGKHIEPKNYAYKVKQNQENTMNDQVNEGMGPLSGSSRTSRQTLENVRIILKHRAPVNEESRGSRSRNIVAMFVETSEGERFKYPFLHLNGARAMARHIASGGETHDMVGEAIIELSSNLAQLKEFTKIVDKQQLVNED</sequence>
<organism evidence="1">
    <name type="scientific">marine metagenome</name>
    <dbReference type="NCBI Taxonomy" id="408172"/>
    <lineage>
        <taxon>unclassified sequences</taxon>
        <taxon>metagenomes</taxon>
        <taxon>ecological metagenomes</taxon>
    </lineage>
</organism>
<proteinExistence type="predicted"/>
<reference evidence="1" key="1">
    <citation type="submission" date="2018-05" db="EMBL/GenBank/DDBJ databases">
        <authorList>
            <person name="Lanie J.A."/>
            <person name="Ng W.-L."/>
            <person name="Kazmierczak K.M."/>
            <person name="Andrzejewski T.M."/>
            <person name="Davidsen T.M."/>
            <person name="Wayne K.J."/>
            <person name="Tettelin H."/>
            <person name="Glass J.I."/>
            <person name="Rusch D."/>
            <person name="Podicherti R."/>
            <person name="Tsui H.-C.T."/>
            <person name="Winkler M.E."/>
        </authorList>
    </citation>
    <scope>NUCLEOTIDE SEQUENCE</scope>
</reference>
<evidence type="ECO:0000313" key="1">
    <source>
        <dbReference type="EMBL" id="SVB52525.1"/>
    </source>
</evidence>
<dbReference type="EMBL" id="UINC01045587">
    <property type="protein sequence ID" value="SVB52525.1"/>
    <property type="molecule type" value="Genomic_DNA"/>
</dbReference>
<gene>
    <name evidence="1" type="ORF">METZ01_LOCUS205379</name>
</gene>
<accession>A0A382EQ74</accession>
<name>A0A382EQ74_9ZZZZ</name>
<dbReference type="AlphaFoldDB" id="A0A382EQ74"/>
<feature type="non-terminal residue" evidence="1">
    <location>
        <position position="237"/>
    </location>
</feature>